<dbReference type="Gene3D" id="3.40.1580.10">
    <property type="entry name" value="SMI1/KNR4-like"/>
    <property type="match status" value="1"/>
</dbReference>
<evidence type="ECO:0000313" key="2">
    <source>
        <dbReference type="EMBL" id="KAB1155935.1"/>
    </source>
</evidence>
<accession>A0A7J5AEH1</accession>
<dbReference type="EMBL" id="WAAU01000021">
    <property type="protein sequence ID" value="KAB1155935.1"/>
    <property type="molecule type" value="Genomic_DNA"/>
</dbReference>
<dbReference type="InterPro" id="IPR018958">
    <property type="entry name" value="Knr4/Smi1-like_dom"/>
</dbReference>
<evidence type="ECO:0000259" key="1">
    <source>
        <dbReference type="SMART" id="SM00860"/>
    </source>
</evidence>
<name>A0A7J5AEH1_9FLAO</name>
<keyword evidence="3" id="KW-1185">Reference proteome</keyword>
<proteinExistence type="predicted"/>
<organism evidence="2 3">
    <name type="scientific">Tenacibaculum aiptasiae</name>
    <dbReference type="NCBI Taxonomy" id="426481"/>
    <lineage>
        <taxon>Bacteria</taxon>
        <taxon>Pseudomonadati</taxon>
        <taxon>Bacteroidota</taxon>
        <taxon>Flavobacteriia</taxon>
        <taxon>Flavobacteriales</taxon>
        <taxon>Flavobacteriaceae</taxon>
        <taxon>Tenacibaculum</taxon>
    </lineage>
</organism>
<dbReference type="SMART" id="SM00860">
    <property type="entry name" value="SMI1_KNR4"/>
    <property type="match status" value="1"/>
</dbReference>
<evidence type="ECO:0000313" key="3">
    <source>
        <dbReference type="Proteomes" id="UP000467305"/>
    </source>
</evidence>
<protein>
    <recommendedName>
        <fullName evidence="1">Knr4/Smi1-like domain-containing protein</fullName>
    </recommendedName>
</protein>
<reference evidence="2 3" key="1">
    <citation type="submission" date="2019-09" db="EMBL/GenBank/DDBJ databases">
        <authorList>
            <person name="Cao W.R."/>
        </authorList>
    </citation>
    <scope>NUCLEOTIDE SEQUENCE [LARGE SCALE GENOMIC DNA]</scope>
    <source>
        <strain evidence="3">a4</strain>
    </source>
</reference>
<comment type="caution">
    <text evidence="2">The sequence shown here is derived from an EMBL/GenBank/DDBJ whole genome shotgun (WGS) entry which is preliminary data.</text>
</comment>
<dbReference type="OrthoDB" id="1190024at2"/>
<dbReference type="InterPro" id="IPR037883">
    <property type="entry name" value="Knr4/Smi1-like_sf"/>
</dbReference>
<feature type="domain" description="Knr4/Smi1-like" evidence="1">
    <location>
        <begin position="39"/>
        <end position="199"/>
    </location>
</feature>
<sequence length="354" mass="41318">MKTLNQIERIKIKLRLAKNTDSFLEVFGASSHKYILNSPLNMQEVNNFEKKYNITLPNNYRTFLTEIGNGGLENKNSVVGNSGAGPDYGIFKLGHPYHFIVEPSLKYLEKEPFFNESTTQDEWNKIYDKMDNNISNEDYDKEIAKAYSGILNIGFSGCSGYLGIILKGKNKDRIVHTYDEIEYCPHFSEEINFLDWYENWLDTIISGESIMRMDSNISELTEEYVVNQFISDISDDYWKFRRLGELRSFKALSNNSIKKLKEKYKNTQQVDQKNCILNFLTKYDYDNSIEEISKLAKESPLAFLRNIHLYNKDKSNEWLNEINKLREIDNSGVLEYIEFVTDSDIKTIANNVRK</sequence>
<gene>
    <name evidence="2" type="ORF">F7018_11540</name>
</gene>
<dbReference type="Pfam" id="PF09346">
    <property type="entry name" value="SMI1_KNR4"/>
    <property type="match status" value="1"/>
</dbReference>
<dbReference type="RefSeq" id="WP_150900224.1">
    <property type="nucleotide sequence ID" value="NZ_WAAU01000021.1"/>
</dbReference>
<dbReference type="Proteomes" id="UP000467305">
    <property type="component" value="Unassembled WGS sequence"/>
</dbReference>
<dbReference type="AlphaFoldDB" id="A0A7J5AEH1"/>
<dbReference type="SUPFAM" id="SSF160631">
    <property type="entry name" value="SMI1/KNR4-like"/>
    <property type="match status" value="1"/>
</dbReference>